<name>A0A1X7TGQ5_AMPQE</name>
<protein>
    <submittedName>
        <fullName evidence="1">Uncharacterized protein</fullName>
    </submittedName>
</protein>
<reference evidence="1" key="1">
    <citation type="submission" date="2017-05" db="UniProtKB">
        <authorList>
            <consortium name="EnsemblMetazoa"/>
        </authorList>
    </citation>
    <scope>IDENTIFICATION</scope>
</reference>
<accession>A0A1X7TGQ5</accession>
<dbReference type="InParanoid" id="A0A1X7TGQ5"/>
<sequence length="51" mass="5588">CLPVGGIKLSFIYLNKDKRRETIRDRAAGSLDVFSPDVVLPDLLSTAALNE</sequence>
<evidence type="ECO:0000313" key="1">
    <source>
        <dbReference type="EnsemblMetazoa" id="Aqu2.1.13870_001"/>
    </source>
</evidence>
<proteinExistence type="predicted"/>
<organism evidence="1">
    <name type="scientific">Amphimedon queenslandica</name>
    <name type="common">Sponge</name>
    <dbReference type="NCBI Taxonomy" id="400682"/>
    <lineage>
        <taxon>Eukaryota</taxon>
        <taxon>Metazoa</taxon>
        <taxon>Porifera</taxon>
        <taxon>Demospongiae</taxon>
        <taxon>Heteroscleromorpha</taxon>
        <taxon>Haplosclerida</taxon>
        <taxon>Niphatidae</taxon>
        <taxon>Amphimedon</taxon>
    </lineage>
</organism>
<dbReference type="EnsemblMetazoa" id="Aqu2.1.13870_001">
    <property type="protein sequence ID" value="Aqu2.1.13870_001"/>
    <property type="gene ID" value="Aqu2.1.13870"/>
</dbReference>
<dbReference type="AlphaFoldDB" id="A0A1X7TGQ5"/>